<evidence type="ECO:0000256" key="1">
    <source>
        <dbReference type="SAM" id="MobiDB-lite"/>
    </source>
</evidence>
<dbReference type="EMBL" id="CAKKNE010000003">
    <property type="protein sequence ID" value="CAH0370630.1"/>
    <property type="molecule type" value="Genomic_DNA"/>
</dbReference>
<dbReference type="InterPro" id="IPR036412">
    <property type="entry name" value="HAD-like_sf"/>
</dbReference>
<dbReference type="AlphaFoldDB" id="A0A8J2WY59"/>
<feature type="domain" description="FCP1 homology" evidence="2">
    <location>
        <begin position="270"/>
        <end position="451"/>
    </location>
</feature>
<dbReference type="Proteomes" id="UP000789595">
    <property type="component" value="Unassembled WGS sequence"/>
</dbReference>
<proteinExistence type="predicted"/>
<organism evidence="3 4">
    <name type="scientific">Pelagomonas calceolata</name>
    <dbReference type="NCBI Taxonomy" id="35677"/>
    <lineage>
        <taxon>Eukaryota</taxon>
        <taxon>Sar</taxon>
        <taxon>Stramenopiles</taxon>
        <taxon>Ochrophyta</taxon>
        <taxon>Pelagophyceae</taxon>
        <taxon>Pelagomonadales</taxon>
        <taxon>Pelagomonadaceae</taxon>
        <taxon>Pelagomonas</taxon>
    </lineage>
</organism>
<feature type="region of interest" description="Disordered" evidence="1">
    <location>
        <begin position="165"/>
        <end position="272"/>
    </location>
</feature>
<dbReference type="PROSITE" id="PS50969">
    <property type="entry name" value="FCP1"/>
    <property type="match status" value="1"/>
</dbReference>
<feature type="compositionally biased region" description="Pro residues" evidence="1">
    <location>
        <begin position="209"/>
        <end position="268"/>
    </location>
</feature>
<sequence>MPGGKFARANRAKREQKAAAQAAGDAAPPAQQNRRKKAPQKKKDPWAAALAKARQAASTGADLAAPPPPPTSPLTKAPVSAGAADAMNEGLDLTPAWMRTKVDDEDDTDDGVSLPKAKPLKNAKILPAHQKAATVVGGEDSWQGGSWTWLAQTGSRPQTLMERLAQLPESLPGGPVPDYFVPGPGFEGEETAEELRERFSKDPSGAAPAPAPKPPPHAVPPPPRVLQKPKPSPPPKPTPTPPKPTPPPQPSPPPQPKPRAVPKPPPVPIRQGNPVLVLADMNGTLVHRSKTRLTCKAEPACEANKTFYYARPGAKDLIQFLLHAARTTEEGRRRVVFAFYTSMREANARPIADYLTGGRRVDIYERKFNKADPTGANDYDTMRDLPSVWSSVKPGSARGFTAENTVVIDDTLRKMRELPHNVLVVPPFEEDAVKKGTDDIMDYVKVYLDMLLDEEVQDSLDVRETLKARPLRLGFL</sequence>
<feature type="region of interest" description="Disordered" evidence="1">
    <location>
        <begin position="1"/>
        <end position="128"/>
    </location>
</feature>
<dbReference type="SMART" id="SM00577">
    <property type="entry name" value="CPDc"/>
    <property type="match status" value="1"/>
</dbReference>
<evidence type="ECO:0000313" key="3">
    <source>
        <dbReference type="EMBL" id="CAH0370630.1"/>
    </source>
</evidence>
<name>A0A8J2WY59_9STRA</name>
<dbReference type="InterPro" id="IPR023214">
    <property type="entry name" value="HAD_sf"/>
</dbReference>
<dbReference type="OrthoDB" id="1711508at2759"/>
<comment type="caution">
    <text evidence="3">The sequence shown here is derived from an EMBL/GenBank/DDBJ whole genome shotgun (WGS) entry which is preliminary data.</text>
</comment>
<reference evidence="3" key="1">
    <citation type="submission" date="2021-11" db="EMBL/GenBank/DDBJ databases">
        <authorList>
            <consortium name="Genoscope - CEA"/>
            <person name="William W."/>
        </authorList>
    </citation>
    <scope>NUCLEOTIDE SEQUENCE</scope>
</reference>
<evidence type="ECO:0000313" key="4">
    <source>
        <dbReference type="Proteomes" id="UP000789595"/>
    </source>
</evidence>
<gene>
    <name evidence="3" type="ORF">PECAL_3P05260</name>
</gene>
<dbReference type="Pfam" id="PF03031">
    <property type="entry name" value="NIF"/>
    <property type="match status" value="1"/>
</dbReference>
<keyword evidence="4" id="KW-1185">Reference proteome</keyword>
<evidence type="ECO:0000259" key="2">
    <source>
        <dbReference type="PROSITE" id="PS50969"/>
    </source>
</evidence>
<dbReference type="Gene3D" id="3.40.50.1000">
    <property type="entry name" value="HAD superfamily/HAD-like"/>
    <property type="match status" value="1"/>
</dbReference>
<dbReference type="InterPro" id="IPR004274">
    <property type="entry name" value="FCP1_dom"/>
</dbReference>
<protein>
    <recommendedName>
        <fullName evidence="2">FCP1 homology domain-containing protein</fullName>
    </recommendedName>
</protein>
<dbReference type="SUPFAM" id="SSF56784">
    <property type="entry name" value="HAD-like"/>
    <property type="match status" value="1"/>
</dbReference>
<accession>A0A8J2WY59</accession>
<feature type="compositionally biased region" description="Low complexity" evidence="1">
    <location>
        <begin position="47"/>
        <end position="64"/>
    </location>
</feature>
<feature type="compositionally biased region" description="Low complexity" evidence="1">
    <location>
        <begin position="18"/>
        <end position="32"/>
    </location>
</feature>